<protein>
    <recommendedName>
        <fullName evidence="6">mTERF domain-containing protein 1, mitochondrial</fullName>
    </recommendedName>
</protein>
<dbReference type="InterPro" id="IPR003690">
    <property type="entry name" value="MTERF"/>
</dbReference>
<dbReference type="PANTHER" id="PTHR13068">
    <property type="entry name" value="CGI-12 PROTEIN-RELATED"/>
    <property type="match status" value="1"/>
</dbReference>
<dbReference type="Pfam" id="PF02536">
    <property type="entry name" value="mTERF"/>
    <property type="match status" value="1"/>
</dbReference>
<dbReference type="EMBL" id="JBGBPQ010000013">
    <property type="protein sequence ID" value="KAL1511954.1"/>
    <property type="molecule type" value="Genomic_DNA"/>
</dbReference>
<organism evidence="4 5">
    <name type="scientific">Prymnesium parvum</name>
    <name type="common">Toxic golden alga</name>
    <dbReference type="NCBI Taxonomy" id="97485"/>
    <lineage>
        <taxon>Eukaryota</taxon>
        <taxon>Haptista</taxon>
        <taxon>Haptophyta</taxon>
        <taxon>Prymnesiophyceae</taxon>
        <taxon>Prymnesiales</taxon>
        <taxon>Prymnesiaceae</taxon>
        <taxon>Prymnesium</taxon>
    </lineage>
</organism>
<evidence type="ECO:0000256" key="2">
    <source>
        <dbReference type="ARBA" id="ARBA00022946"/>
    </source>
</evidence>
<comment type="similarity">
    <text evidence="1">Belongs to the mTERF family.</text>
</comment>
<dbReference type="SMART" id="SM00733">
    <property type="entry name" value="Mterf"/>
    <property type="match status" value="4"/>
</dbReference>
<dbReference type="GO" id="GO:0003676">
    <property type="term" value="F:nucleic acid binding"/>
    <property type="evidence" value="ECO:0007669"/>
    <property type="project" value="InterPro"/>
</dbReference>
<proteinExistence type="inferred from homology"/>
<dbReference type="Gene3D" id="1.25.70.10">
    <property type="entry name" value="Transcription termination factor 3, mitochondrial"/>
    <property type="match status" value="1"/>
</dbReference>
<keyword evidence="5" id="KW-1185">Reference proteome</keyword>
<keyword evidence="2" id="KW-0809">Transit peptide</keyword>
<dbReference type="PANTHER" id="PTHR13068:SF112">
    <property type="entry name" value="TRANSCRIPTION TERMINATION FACTOR 3, MITOCHONDRIAL"/>
    <property type="match status" value="1"/>
</dbReference>
<evidence type="ECO:0000313" key="5">
    <source>
        <dbReference type="Proteomes" id="UP001515480"/>
    </source>
</evidence>
<name>A0AB34J3P9_PRYPA</name>
<dbReference type="InterPro" id="IPR038538">
    <property type="entry name" value="MTERF_sf"/>
</dbReference>
<feature type="signal peptide" evidence="3">
    <location>
        <begin position="1"/>
        <end position="17"/>
    </location>
</feature>
<evidence type="ECO:0008006" key="6">
    <source>
        <dbReference type="Google" id="ProtNLM"/>
    </source>
</evidence>
<dbReference type="Proteomes" id="UP001515480">
    <property type="component" value="Unassembled WGS sequence"/>
</dbReference>
<reference evidence="4 5" key="1">
    <citation type="journal article" date="2024" name="Science">
        <title>Giant polyketide synthase enzymes in the biosynthesis of giant marine polyether toxins.</title>
        <authorList>
            <person name="Fallon T.R."/>
            <person name="Shende V.V."/>
            <person name="Wierzbicki I.H."/>
            <person name="Pendleton A.L."/>
            <person name="Watervoot N.F."/>
            <person name="Auber R.P."/>
            <person name="Gonzalez D.J."/>
            <person name="Wisecaver J.H."/>
            <person name="Moore B.S."/>
        </authorList>
    </citation>
    <scope>NUCLEOTIDE SEQUENCE [LARGE SCALE GENOMIC DNA]</scope>
    <source>
        <strain evidence="4 5">12B1</strain>
    </source>
</reference>
<comment type="caution">
    <text evidence="4">The sequence shown here is derived from an EMBL/GenBank/DDBJ whole genome shotgun (WGS) entry which is preliminary data.</text>
</comment>
<dbReference type="AlphaFoldDB" id="A0AB34J3P9"/>
<evidence type="ECO:0000256" key="3">
    <source>
        <dbReference type="SAM" id="SignalP"/>
    </source>
</evidence>
<keyword evidence="3" id="KW-0732">Signal</keyword>
<feature type="chain" id="PRO_5044245718" description="mTERF domain-containing protein 1, mitochondrial" evidence="3">
    <location>
        <begin position="18"/>
        <end position="268"/>
    </location>
</feature>
<gene>
    <name evidence="4" type="ORF">AB1Y20_005234</name>
</gene>
<evidence type="ECO:0000256" key="1">
    <source>
        <dbReference type="ARBA" id="ARBA00007692"/>
    </source>
</evidence>
<evidence type="ECO:0000313" key="4">
    <source>
        <dbReference type="EMBL" id="KAL1511954.1"/>
    </source>
</evidence>
<accession>A0AB34J3P9</accession>
<sequence length="268" mass="29324">MARRASALLLAAWAAAGLHPLPSIPAMPSAGPADVRCGAVRCGAAAEVIQQHLGCSEEEALRAEARLNGRSLRPHRCAEVCEGLQLRLRLSAAQLRKVALTQPAILSLDFTVNLEPALTRLQQRIGLTDAELARVIVRLPAVLGYNFESNLSPKLDALQTRIGASTEELKSIVLSQPSVLGLSLERNIAPKLDFFQDEFSLTTEELRRYILKMPALLTYSLKNRYKPRLARCLKAGAPMEIVLDRISYTDTKFNASVPVDSGAWTIFV</sequence>